<dbReference type="InterPro" id="IPR036663">
    <property type="entry name" value="Fumarylacetoacetase_C_sf"/>
</dbReference>
<dbReference type="AlphaFoldDB" id="A0A947GCL4"/>
<dbReference type="PANTHER" id="PTHR42796">
    <property type="entry name" value="FUMARYLACETOACETATE HYDROLASE DOMAIN-CONTAINING PROTEIN 2A-RELATED"/>
    <property type="match status" value="1"/>
</dbReference>
<keyword evidence="4" id="KW-0378">Hydrolase</keyword>
<dbReference type="EMBL" id="JAHHZF010000004">
    <property type="protein sequence ID" value="MBT9289877.1"/>
    <property type="molecule type" value="Genomic_DNA"/>
</dbReference>
<dbReference type="Pfam" id="PF01557">
    <property type="entry name" value="FAA_hydrolase"/>
    <property type="match status" value="1"/>
</dbReference>
<keyword evidence="2" id="KW-0479">Metal-binding</keyword>
<dbReference type="PANTHER" id="PTHR42796:SF4">
    <property type="entry name" value="FUMARYLACETOACETATE HYDROLASE DOMAIN-CONTAINING PROTEIN 2A"/>
    <property type="match status" value="1"/>
</dbReference>
<proteinExistence type="inferred from homology"/>
<dbReference type="GO" id="GO:0016787">
    <property type="term" value="F:hydrolase activity"/>
    <property type="evidence" value="ECO:0007669"/>
    <property type="project" value="UniProtKB-KW"/>
</dbReference>
<evidence type="ECO:0000313" key="5">
    <source>
        <dbReference type="Proteomes" id="UP000766595"/>
    </source>
</evidence>
<dbReference type="GO" id="GO:0044281">
    <property type="term" value="P:small molecule metabolic process"/>
    <property type="evidence" value="ECO:0007669"/>
    <property type="project" value="UniProtKB-ARBA"/>
</dbReference>
<organism evidence="4 5">
    <name type="scientific">Prosthecodimorpha staleyi</name>
    <dbReference type="NCBI Taxonomy" id="2840188"/>
    <lineage>
        <taxon>Bacteria</taxon>
        <taxon>Pseudomonadati</taxon>
        <taxon>Pseudomonadota</taxon>
        <taxon>Alphaproteobacteria</taxon>
        <taxon>Hyphomicrobiales</taxon>
        <taxon>Ancalomicrobiaceae</taxon>
        <taxon>Prosthecodimorpha</taxon>
    </lineage>
</organism>
<evidence type="ECO:0000259" key="3">
    <source>
        <dbReference type="Pfam" id="PF01557"/>
    </source>
</evidence>
<dbReference type="Gene3D" id="3.90.850.10">
    <property type="entry name" value="Fumarylacetoacetase-like, C-terminal domain"/>
    <property type="match status" value="1"/>
</dbReference>
<gene>
    <name evidence="4" type="ORF">KL771_10440</name>
</gene>
<dbReference type="InterPro" id="IPR011234">
    <property type="entry name" value="Fumarylacetoacetase-like_C"/>
</dbReference>
<keyword evidence="5" id="KW-1185">Reference proteome</keyword>
<reference evidence="4 5" key="1">
    <citation type="submission" date="2021-06" db="EMBL/GenBank/DDBJ databases">
        <authorList>
            <person name="Grouzdev D.S."/>
            <person name="Koziaeva V."/>
        </authorList>
    </citation>
    <scope>NUCLEOTIDE SEQUENCE [LARGE SCALE GENOMIC DNA]</scope>
    <source>
        <strain evidence="4 5">22</strain>
    </source>
</reference>
<protein>
    <submittedName>
        <fullName evidence="4">Fumarylacetoacetate hydrolase family protein</fullName>
    </submittedName>
</protein>
<sequence>MPNDIAPGRWSLATVDRAGTAIACLEVGDAAYALEPSLARAGLAGMTRVIDLFDDWDRSSTALDRAASLVDETDRIAFDRRLAPLQYPGKILCAGANYFDHLAEMGMPGAKKEEQRLFFFMKPPRNAIVGEGPTVHMPIGTRAFDWEIELAAVIGRTARNVSPEAALDHVAAYTVSVDFSARDHNRAPETFYKLDWVAGKANDTCCPIGPRLVPASTFADPQAIGLKLSVNGEIKQDGSTADMIFSIAEQISIASRIMTLDPGDLILTGTPAGVGMPKQTFLKVGDRVDAEIEAIGRLSVTIQAPR</sequence>
<dbReference type="SUPFAM" id="SSF56529">
    <property type="entry name" value="FAH"/>
    <property type="match status" value="1"/>
</dbReference>
<dbReference type="GO" id="GO:0046872">
    <property type="term" value="F:metal ion binding"/>
    <property type="evidence" value="ECO:0007669"/>
    <property type="project" value="UniProtKB-KW"/>
</dbReference>
<comment type="similarity">
    <text evidence="1">Belongs to the FAH family.</text>
</comment>
<dbReference type="Proteomes" id="UP000766595">
    <property type="component" value="Unassembled WGS sequence"/>
</dbReference>
<dbReference type="InterPro" id="IPR051121">
    <property type="entry name" value="FAH"/>
</dbReference>
<evidence type="ECO:0000256" key="1">
    <source>
        <dbReference type="ARBA" id="ARBA00010211"/>
    </source>
</evidence>
<name>A0A947GCL4_9HYPH</name>
<feature type="domain" description="Fumarylacetoacetase-like C-terminal" evidence="3">
    <location>
        <begin position="90"/>
        <end position="302"/>
    </location>
</feature>
<accession>A0A947GCL4</accession>
<dbReference type="RefSeq" id="WP_261968476.1">
    <property type="nucleotide sequence ID" value="NZ_JAHHZF010000004.1"/>
</dbReference>
<comment type="caution">
    <text evidence="4">The sequence shown here is derived from an EMBL/GenBank/DDBJ whole genome shotgun (WGS) entry which is preliminary data.</text>
</comment>
<evidence type="ECO:0000313" key="4">
    <source>
        <dbReference type="EMBL" id="MBT9289877.1"/>
    </source>
</evidence>
<evidence type="ECO:0000256" key="2">
    <source>
        <dbReference type="ARBA" id="ARBA00022723"/>
    </source>
</evidence>